<feature type="transmembrane region" description="Helical" evidence="5">
    <location>
        <begin position="89"/>
        <end position="109"/>
    </location>
</feature>
<keyword evidence="2 5" id="KW-0812">Transmembrane</keyword>
<evidence type="ECO:0000256" key="5">
    <source>
        <dbReference type="SAM" id="Phobius"/>
    </source>
</evidence>
<evidence type="ECO:0000313" key="8">
    <source>
        <dbReference type="Proteomes" id="UP001161390"/>
    </source>
</evidence>
<evidence type="ECO:0000256" key="3">
    <source>
        <dbReference type="ARBA" id="ARBA00022989"/>
    </source>
</evidence>
<comment type="subcellular location">
    <subcellularLocation>
        <location evidence="1">Membrane</location>
        <topology evidence="1">Multi-pass membrane protein</topology>
    </subcellularLocation>
</comment>
<evidence type="ECO:0000256" key="2">
    <source>
        <dbReference type="ARBA" id="ARBA00022692"/>
    </source>
</evidence>
<keyword evidence="3 5" id="KW-1133">Transmembrane helix</keyword>
<dbReference type="PANTHER" id="PTHR32322">
    <property type="entry name" value="INNER MEMBRANE TRANSPORTER"/>
    <property type="match status" value="1"/>
</dbReference>
<dbReference type="InterPro" id="IPR037185">
    <property type="entry name" value="EmrE-like"/>
</dbReference>
<dbReference type="Proteomes" id="UP001161390">
    <property type="component" value="Unassembled WGS sequence"/>
</dbReference>
<keyword evidence="4 5" id="KW-0472">Membrane</keyword>
<reference evidence="7" key="1">
    <citation type="journal article" date="2014" name="Int. J. Syst. Evol. Microbiol.">
        <title>Complete genome of a new Firmicutes species belonging to the dominant human colonic microbiota ('Ruminococcus bicirculans') reveals two chromosomes and a selective capacity to utilize plant glucans.</title>
        <authorList>
            <consortium name="NISC Comparative Sequencing Program"/>
            <person name="Wegmann U."/>
            <person name="Louis P."/>
            <person name="Goesmann A."/>
            <person name="Henrissat B."/>
            <person name="Duncan S.H."/>
            <person name="Flint H.J."/>
        </authorList>
    </citation>
    <scope>NUCLEOTIDE SEQUENCE</scope>
    <source>
        <strain evidence="7">NBRC 108216</strain>
    </source>
</reference>
<feature type="transmembrane region" description="Helical" evidence="5">
    <location>
        <begin position="238"/>
        <end position="256"/>
    </location>
</feature>
<feature type="transmembrane region" description="Helical" evidence="5">
    <location>
        <begin position="262"/>
        <end position="280"/>
    </location>
</feature>
<evidence type="ECO:0000256" key="4">
    <source>
        <dbReference type="ARBA" id="ARBA00023136"/>
    </source>
</evidence>
<dbReference type="Pfam" id="PF00892">
    <property type="entry name" value="EamA"/>
    <property type="match status" value="2"/>
</dbReference>
<dbReference type="SUPFAM" id="SSF103481">
    <property type="entry name" value="Multidrug resistance efflux transporter EmrE"/>
    <property type="match status" value="2"/>
</dbReference>
<dbReference type="PANTHER" id="PTHR32322:SF9">
    <property type="entry name" value="AMINO-ACID METABOLITE EFFLUX PUMP-RELATED"/>
    <property type="match status" value="1"/>
</dbReference>
<feature type="transmembrane region" description="Helical" evidence="5">
    <location>
        <begin position="140"/>
        <end position="161"/>
    </location>
</feature>
<dbReference type="InterPro" id="IPR050638">
    <property type="entry name" value="AA-Vitamin_Transporters"/>
</dbReference>
<evidence type="ECO:0000259" key="6">
    <source>
        <dbReference type="Pfam" id="PF00892"/>
    </source>
</evidence>
<feature type="transmembrane region" description="Helical" evidence="5">
    <location>
        <begin position="61"/>
        <end position="83"/>
    </location>
</feature>
<comment type="caution">
    <text evidence="7">The sequence shown here is derived from an EMBL/GenBank/DDBJ whole genome shotgun (WGS) entry which is preliminary data.</text>
</comment>
<sequence>MTGRDFIILMLCCLGWGGNFVMTAWVVGINPVPPFMLALFRAGFVLAFMGLFLFRPLPKRFGRLLIVGLCVGPLHLGLLYSGLQTAPASASSIVSQSLIPMSTLLSVLFLRERIGWVRALAIGIALTGVLIMVYEPEALRFDIGMIYLLLAYVAMAVGSVLMRTMPEVDWRQYVAWTALLLFALSLVATSLFETGQVAAWEQAGWKLIVAALYSALLVSIFAHGQYFRLMQTYEVSQVIPLTLMTTLWACLLGVVFLNEKLYLRYMIGAALILPCVWIIARRGAVPPVQED</sequence>
<dbReference type="EMBL" id="BSNJ01000002">
    <property type="protein sequence ID" value="GLQ19840.1"/>
    <property type="molecule type" value="Genomic_DNA"/>
</dbReference>
<gene>
    <name evidence="7" type="ORF">GCM10007854_07950</name>
</gene>
<dbReference type="InterPro" id="IPR000620">
    <property type="entry name" value="EamA_dom"/>
</dbReference>
<feature type="domain" description="EamA" evidence="6">
    <location>
        <begin position="7"/>
        <end position="133"/>
    </location>
</feature>
<feature type="transmembrane region" description="Helical" evidence="5">
    <location>
        <begin position="7"/>
        <end position="29"/>
    </location>
</feature>
<protein>
    <submittedName>
        <fullName evidence="7">Membrane protein</fullName>
    </submittedName>
</protein>
<reference evidence="7" key="2">
    <citation type="submission" date="2023-01" db="EMBL/GenBank/DDBJ databases">
        <title>Draft genome sequence of Algimonas porphyrae strain NBRC 108216.</title>
        <authorList>
            <person name="Sun Q."/>
            <person name="Mori K."/>
        </authorList>
    </citation>
    <scope>NUCLEOTIDE SEQUENCE</scope>
    <source>
        <strain evidence="7">NBRC 108216</strain>
    </source>
</reference>
<dbReference type="RefSeq" id="WP_284369864.1">
    <property type="nucleotide sequence ID" value="NZ_BSNJ01000002.1"/>
</dbReference>
<proteinExistence type="predicted"/>
<organism evidence="7 8">
    <name type="scientific">Algimonas porphyrae</name>
    <dbReference type="NCBI Taxonomy" id="1128113"/>
    <lineage>
        <taxon>Bacteria</taxon>
        <taxon>Pseudomonadati</taxon>
        <taxon>Pseudomonadota</taxon>
        <taxon>Alphaproteobacteria</taxon>
        <taxon>Maricaulales</taxon>
        <taxon>Robiginitomaculaceae</taxon>
        <taxon>Algimonas</taxon>
    </lineage>
</organism>
<feature type="transmembrane region" description="Helical" evidence="5">
    <location>
        <begin position="204"/>
        <end position="226"/>
    </location>
</feature>
<evidence type="ECO:0000313" key="7">
    <source>
        <dbReference type="EMBL" id="GLQ19840.1"/>
    </source>
</evidence>
<feature type="transmembrane region" description="Helical" evidence="5">
    <location>
        <begin position="35"/>
        <end position="54"/>
    </location>
</feature>
<name>A0ABQ5UYM0_9PROT</name>
<feature type="transmembrane region" description="Helical" evidence="5">
    <location>
        <begin position="116"/>
        <end position="134"/>
    </location>
</feature>
<feature type="domain" description="EamA" evidence="6">
    <location>
        <begin position="143"/>
        <end position="279"/>
    </location>
</feature>
<feature type="transmembrane region" description="Helical" evidence="5">
    <location>
        <begin position="173"/>
        <end position="192"/>
    </location>
</feature>
<evidence type="ECO:0000256" key="1">
    <source>
        <dbReference type="ARBA" id="ARBA00004141"/>
    </source>
</evidence>
<keyword evidence="8" id="KW-1185">Reference proteome</keyword>
<accession>A0ABQ5UYM0</accession>